<comment type="caution">
    <text evidence="1">The sequence shown here is derived from an EMBL/GenBank/DDBJ whole genome shotgun (WGS) entry which is preliminary data.</text>
</comment>
<reference evidence="1 2" key="1">
    <citation type="submission" date="2020-02" db="EMBL/GenBank/DDBJ databases">
        <title>Draft genome sequence of Haematococcus lacustris strain NIES-144.</title>
        <authorList>
            <person name="Morimoto D."/>
            <person name="Nakagawa S."/>
            <person name="Yoshida T."/>
            <person name="Sawayama S."/>
        </authorList>
    </citation>
    <scope>NUCLEOTIDE SEQUENCE [LARGE SCALE GENOMIC DNA]</scope>
    <source>
        <strain evidence="1 2">NIES-144</strain>
    </source>
</reference>
<accession>A0A6A0A0M2</accession>
<gene>
    <name evidence="1" type="ORF">HaLaN_19749</name>
</gene>
<evidence type="ECO:0000313" key="1">
    <source>
        <dbReference type="EMBL" id="GFH22302.1"/>
    </source>
</evidence>
<organism evidence="1 2">
    <name type="scientific">Haematococcus lacustris</name>
    <name type="common">Green alga</name>
    <name type="synonym">Haematococcus pluvialis</name>
    <dbReference type="NCBI Taxonomy" id="44745"/>
    <lineage>
        <taxon>Eukaryota</taxon>
        <taxon>Viridiplantae</taxon>
        <taxon>Chlorophyta</taxon>
        <taxon>core chlorophytes</taxon>
        <taxon>Chlorophyceae</taxon>
        <taxon>CS clade</taxon>
        <taxon>Chlamydomonadales</taxon>
        <taxon>Haematococcaceae</taxon>
        <taxon>Haematococcus</taxon>
    </lineage>
</organism>
<name>A0A6A0A0M2_HAELA</name>
<feature type="non-terminal residue" evidence="1">
    <location>
        <position position="1"/>
    </location>
</feature>
<proteinExistence type="predicted"/>
<evidence type="ECO:0000313" key="2">
    <source>
        <dbReference type="Proteomes" id="UP000485058"/>
    </source>
</evidence>
<feature type="non-terminal residue" evidence="1">
    <location>
        <position position="89"/>
    </location>
</feature>
<dbReference type="EMBL" id="BLLF01002010">
    <property type="protein sequence ID" value="GFH22302.1"/>
    <property type="molecule type" value="Genomic_DNA"/>
</dbReference>
<keyword evidence="2" id="KW-1185">Reference proteome</keyword>
<protein>
    <submittedName>
        <fullName evidence="1">Protein with predicted nucleoside-diphosphate-sugar epimerase activity</fullName>
    </submittedName>
</protein>
<dbReference type="AlphaFoldDB" id="A0A6A0A0M2"/>
<dbReference type="Proteomes" id="UP000485058">
    <property type="component" value="Unassembled WGS sequence"/>
</dbReference>
<sequence length="89" mass="9015">MLTAAVSDKGGRQPWDFGRFMSTVAFFNEGALQRTLQGAVDGLARALSGSGPEGGSSAVAVPLQSTPSGAMDALNPVIPVQVNGVILVT</sequence>